<dbReference type="OMA" id="QSICFEM"/>
<dbReference type="SMART" id="SM00675">
    <property type="entry name" value="DM11"/>
    <property type="match status" value="1"/>
</dbReference>
<protein>
    <submittedName>
        <fullName evidence="2">Uncharacterized protein LOC111605037</fullName>
    </submittedName>
</protein>
<dbReference type="AlphaFoldDB" id="A0A6J2SRI7"/>
<keyword evidence="1" id="KW-1185">Reference proteome</keyword>
<proteinExistence type="predicted"/>
<dbReference type="RefSeq" id="XP_030080348.1">
    <property type="nucleotide sequence ID" value="XM_030224488.1"/>
</dbReference>
<evidence type="ECO:0000313" key="2">
    <source>
        <dbReference type="RefSeq" id="XP_030080348.1"/>
    </source>
</evidence>
<gene>
    <name evidence="2" type="primary">LOC111605037</name>
</gene>
<accession>A0A6J2SRI7</accession>
<dbReference type="GeneID" id="111605037"/>
<dbReference type="Proteomes" id="UP000504633">
    <property type="component" value="Unplaced"/>
</dbReference>
<dbReference type="InterPro" id="IPR006601">
    <property type="entry name" value="Uncharacterised_DM11_DROME"/>
</dbReference>
<evidence type="ECO:0000313" key="1">
    <source>
        <dbReference type="Proteomes" id="UP000504633"/>
    </source>
</evidence>
<sequence>MCSVMYKESDYWYQYWTRFVTNKEDVKNECFYPGTKLIYEPFNLSVTMDFTGIPLNGRYNVIATIKAFSLKNVERDTSICFGIEGEFNRL</sequence>
<reference evidence="2" key="1">
    <citation type="submission" date="2025-08" db="UniProtKB">
        <authorList>
            <consortium name="RefSeq"/>
        </authorList>
    </citation>
    <scope>IDENTIFICATION</scope>
    <source>
        <strain evidence="2">15085-1641.00</strain>
        <tissue evidence="2">Whole body</tissue>
    </source>
</reference>
<dbReference type="OrthoDB" id="7975395at2759"/>
<name>A0A6J2SRI7_DROHY</name>
<dbReference type="KEGG" id="dhe:111605037"/>
<organism evidence="1 2">
    <name type="scientific">Drosophila hydei</name>
    <name type="common">Fruit fly</name>
    <dbReference type="NCBI Taxonomy" id="7224"/>
    <lineage>
        <taxon>Eukaryota</taxon>
        <taxon>Metazoa</taxon>
        <taxon>Ecdysozoa</taxon>
        <taxon>Arthropoda</taxon>
        <taxon>Hexapoda</taxon>
        <taxon>Insecta</taxon>
        <taxon>Pterygota</taxon>
        <taxon>Neoptera</taxon>
        <taxon>Endopterygota</taxon>
        <taxon>Diptera</taxon>
        <taxon>Brachycera</taxon>
        <taxon>Muscomorpha</taxon>
        <taxon>Ephydroidea</taxon>
        <taxon>Drosophilidae</taxon>
        <taxon>Drosophila</taxon>
    </lineage>
</organism>